<dbReference type="Proteomes" id="UP000269396">
    <property type="component" value="Unassembled WGS sequence"/>
</dbReference>
<sequence length="158" mass="17819">MLVAEGNIDAIRTGCTYANNNVIDYSPKHQSEDSSNQYKNEGKLDNVLGISWKEEQELRKAMYVSLRDQQQTNSDSSPCNHLMTLRFQLVKQPSISGPSSAKLDLAKPRSTIQFKHSRKRIRPKFVSANTIFPKTRNASESSPNKEVLKCDSNSNKTN</sequence>
<proteinExistence type="predicted"/>
<organism evidence="2 3">
    <name type="scientific">Schistosoma mattheei</name>
    <dbReference type="NCBI Taxonomy" id="31246"/>
    <lineage>
        <taxon>Eukaryota</taxon>
        <taxon>Metazoa</taxon>
        <taxon>Spiralia</taxon>
        <taxon>Lophotrochozoa</taxon>
        <taxon>Platyhelminthes</taxon>
        <taxon>Trematoda</taxon>
        <taxon>Digenea</taxon>
        <taxon>Strigeidida</taxon>
        <taxon>Schistosomatoidea</taxon>
        <taxon>Schistosomatidae</taxon>
        <taxon>Schistosoma</taxon>
    </lineage>
</organism>
<name>A0A183Q5N8_9TREM</name>
<dbReference type="AlphaFoldDB" id="A0A183Q5N8"/>
<gene>
    <name evidence="2" type="ORF">SMTD_LOCUS21924</name>
</gene>
<evidence type="ECO:0000256" key="1">
    <source>
        <dbReference type="SAM" id="MobiDB-lite"/>
    </source>
</evidence>
<accession>A0A183Q5N8</accession>
<reference evidence="2 3" key="1">
    <citation type="submission" date="2018-11" db="EMBL/GenBank/DDBJ databases">
        <authorList>
            <consortium name="Pathogen Informatics"/>
        </authorList>
    </citation>
    <scope>NUCLEOTIDE SEQUENCE [LARGE SCALE GENOMIC DNA]</scope>
    <source>
        <strain>Denwood</strain>
        <strain evidence="3">Zambia</strain>
    </source>
</reference>
<feature type="compositionally biased region" description="Polar residues" evidence="1">
    <location>
        <begin position="130"/>
        <end position="144"/>
    </location>
</feature>
<dbReference type="EMBL" id="UZAL01049082">
    <property type="protein sequence ID" value="VDP86025.1"/>
    <property type="molecule type" value="Genomic_DNA"/>
</dbReference>
<evidence type="ECO:0000313" key="2">
    <source>
        <dbReference type="EMBL" id="VDP86025.1"/>
    </source>
</evidence>
<feature type="region of interest" description="Disordered" evidence="1">
    <location>
        <begin position="130"/>
        <end position="158"/>
    </location>
</feature>
<evidence type="ECO:0000313" key="3">
    <source>
        <dbReference type="Proteomes" id="UP000269396"/>
    </source>
</evidence>
<keyword evidence="3" id="KW-1185">Reference proteome</keyword>
<protein>
    <submittedName>
        <fullName evidence="2">Uncharacterized protein</fullName>
    </submittedName>
</protein>
<dbReference type="STRING" id="31246.A0A183Q5N8"/>
<feature type="non-terminal residue" evidence="2">
    <location>
        <position position="158"/>
    </location>
</feature>